<accession>A0AC35TZI8</accession>
<evidence type="ECO:0000313" key="1">
    <source>
        <dbReference type="Proteomes" id="UP000095286"/>
    </source>
</evidence>
<name>A0AC35TZI8_9BILA</name>
<reference evidence="2" key="1">
    <citation type="submission" date="2016-11" db="UniProtKB">
        <authorList>
            <consortium name="WormBaseParasite"/>
        </authorList>
    </citation>
    <scope>IDENTIFICATION</scope>
    <source>
        <strain evidence="2">KR3021</strain>
    </source>
</reference>
<protein>
    <submittedName>
        <fullName evidence="2">Neur_chan_LBD domain-containing protein</fullName>
    </submittedName>
</protein>
<sequence>MAMEKIRNEKEPDERYQLIKKPRSRRQAHNERMAFAINDDEERLAIDMFKDYNRLIHPLPCGNKTSIVVDFGIALILLINIDEKNQVMQTNVWLTLAWNDCQFNWNPSDYGGIESLRVAIDRIWQPDVVLFNNCDGMYETSYLSNAVVDYKGDITWVPPAIFKSFCRIDVEFFPFDEQVCTLIFGSWTYQDEIKFNWYGNKRSVELNDYSTSSIWDLIAAPGELVDKQSRVHFQIVIRRKSLFYSVILICPTVLMSFLNICVFYLPAECNEKISLTTSLLLAIVVFLLLVSKLLPPTSDKIPLMAKYLLFTFVLNIITIMSTVIVINVYFRSDTTHQLPKYAKTLFLEFLPRILLMERPARIPVFNGFFVEEYNAEEIFDASLLMPSIAATMLPFSNLGINKNISPKILCSEDETRLVQDLFRNYNHLVRPVPNTTTGPLEVEFSLAMVLLISISEKIQVMHTNVWLTLEWDDYQMSWDPTKYGKLSTIRLPPDRTWHPEIVLFNNADGQYEVSFYSNVVVSRFGRMLWVPPAIYKSSCQIEVEFFPFDEQVCSLIFGSWTYNEREVILKHKDGVRMVDLSDYSYSGIWDIVSADGELIQKKSKISYQIKIRRKPLFYSVILLIPTILMAFLSIFVLYLPTESSEKITLAISLLLALVVFLLLTSKILPPTSSTIPLLAKYLLLTFVLNIITILVTVVIINIYFRRPTTHTMNFWVRIVFLKYLPILLMMRKPTREKCIKVSKKRKTMSGFTKQSDRNDSKLDTTRSYIPGEFIEMSSTKIHRPSSGTTTVPNIYNYDKLENNRTNGEPMQETNLSAVPSTSKLSSSLSTFQKVNLMSDEKSVRMRYTSEDIHSILSEDALKAITAVEYITEHLKQENQYKKVRDEWKFIATCLDRLLMYIFFAVTVGATIGILLSAPNIFDNVDQAEIIARLQAQAQNEKNNL</sequence>
<organism evidence="1 2">
    <name type="scientific">Rhabditophanes sp. KR3021</name>
    <dbReference type="NCBI Taxonomy" id="114890"/>
    <lineage>
        <taxon>Eukaryota</taxon>
        <taxon>Metazoa</taxon>
        <taxon>Ecdysozoa</taxon>
        <taxon>Nematoda</taxon>
        <taxon>Chromadorea</taxon>
        <taxon>Rhabditida</taxon>
        <taxon>Tylenchina</taxon>
        <taxon>Panagrolaimomorpha</taxon>
        <taxon>Strongyloidoidea</taxon>
        <taxon>Alloionematidae</taxon>
        <taxon>Rhabditophanes</taxon>
    </lineage>
</organism>
<dbReference type="WBParaSite" id="RSKR_0000557700.1">
    <property type="protein sequence ID" value="RSKR_0000557700.1"/>
    <property type="gene ID" value="RSKR_0000557700"/>
</dbReference>
<proteinExistence type="predicted"/>
<evidence type="ECO:0000313" key="2">
    <source>
        <dbReference type="WBParaSite" id="RSKR_0000557700.1"/>
    </source>
</evidence>
<dbReference type="Proteomes" id="UP000095286">
    <property type="component" value="Unplaced"/>
</dbReference>